<dbReference type="AlphaFoldDB" id="A0A1H6V7B1"/>
<organism evidence="4 5">
    <name type="scientific">Frateuria terrea</name>
    <dbReference type="NCBI Taxonomy" id="529704"/>
    <lineage>
        <taxon>Bacteria</taxon>
        <taxon>Pseudomonadati</taxon>
        <taxon>Pseudomonadota</taxon>
        <taxon>Gammaproteobacteria</taxon>
        <taxon>Lysobacterales</taxon>
        <taxon>Rhodanobacteraceae</taxon>
        <taxon>Frateuria</taxon>
    </lineage>
</organism>
<evidence type="ECO:0000259" key="3">
    <source>
        <dbReference type="Pfam" id="PF03358"/>
    </source>
</evidence>
<evidence type="ECO:0000313" key="5">
    <source>
        <dbReference type="Proteomes" id="UP000199420"/>
    </source>
</evidence>
<dbReference type="SUPFAM" id="SSF52218">
    <property type="entry name" value="Flavoproteins"/>
    <property type="match status" value="1"/>
</dbReference>
<dbReference type="PANTHER" id="PTHR30543:SF21">
    <property type="entry name" value="NAD(P)H-DEPENDENT FMN REDUCTASE LOT6"/>
    <property type="match status" value="1"/>
</dbReference>
<feature type="domain" description="NADPH-dependent FMN reductase-like" evidence="3">
    <location>
        <begin position="19"/>
        <end position="162"/>
    </location>
</feature>
<dbReference type="Gene3D" id="3.40.50.360">
    <property type="match status" value="1"/>
</dbReference>
<dbReference type="GO" id="GO:0010181">
    <property type="term" value="F:FMN binding"/>
    <property type="evidence" value="ECO:0007669"/>
    <property type="project" value="TreeGrafter"/>
</dbReference>
<dbReference type="InterPro" id="IPR029039">
    <property type="entry name" value="Flavoprotein-like_sf"/>
</dbReference>
<reference evidence="4 5" key="1">
    <citation type="submission" date="2016-10" db="EMBL/GenBank/DDBJ databases">
        <authorList>
            <person name="de Groot N.N."/>
        </authorList>
    </citation>
    <scope>NUCLEOTIDE SEQUENCE [LARGE SCALE GENOMIC DNA]</scope>
    <source>
        <strain evidence="4 5">DSM 26515</strain>
    </source>
</reference>
<dbReference type="EMBL" id="FNYC01000004">
    <property type="protein sequence ID" value="SEJ00519.1"/>
    <property type="molecule type" value="Genomic_DNA"/>
</dbReference>
<dbReference type="InterPro" id="IPR050712">
    <property type="entry name" value="NAD(P)H-dep_reductase"/>
</dbReference>
<dbReference type="STRING" id="529704.SAMN02927913_3063"/>
<dbReference type="Pfam" id="PF03358">
    <property type="entry name" value="FMN_red"/>
    <property type="match status" value="1"/>
</dbReference>
<dbReference type="PANTHER" id="PTHR30543">
    <property type="entry name" value="CHROMATE REDUCTASE"/>
    <property type="match status" value="1"/>
</dbReference>
<comment type="cofactor">
    <cofactor evidence="1">
        <name>FMN</name>
        <dbReference type="ChEBI" id="CHEBI:58210"/>
    </cofactor>
</comment>
<evidence type="ECO:0000256" key="2">
    <source>
        <dbReference type="ARBA" id="ARBA00022643"/>
    </source>
</evidence>
<dbReference type="GO" id="GO:0005829">
    <property type="term" value="C:cytosol"/>
    <property type="evidence" value="ECO:0007669"/>
    <property type="project" value="TreeGrafter"/>
</dbReference>
<proteinExistence type="predicted"/>
<evidence type="ECO:0000313" key="4">
    <source>
        <dbReference type="EMBL" id="SEJ00519.1"/>
    </source>
</evidence>
<sequence length="211" mass="23448">MMCVLPIRSKRTENAMSDRILVLYGSYRSDRAGIRLAEYVTRRLAARGANAELIDAQRVGLPMLDRMYKEYPPGTAPAAMETLAGQIRAADGFVFVTGEYNWGVQPGLKNLTDHFLEEWFWRPAGIVSYSAGRIGGARSNLLWHGTLSEMGMVVISSTVTVGPVTQTLDSDGEPIGEAGKFLDRSFARFADDLDWWVEAARAQRQRKAPPY</sequence>
<protein>
    <submittedName>
        <fullName evidence="4">NAD(P)H-dependent FMN reductase</fullName>
    </submittedName>
</protein>
<gene>
    <name evidence="4" type="ORF">SAMN04487997_2167</name>
</gene>
<name>A0A1H6V7B1_9GAMM</name>
<accession>A0A1H6V7B1</accession>
<keyword evidence="2" id="KW-0288">FMN</keyword>
<dbReference type="InterPro" id="IPR005025">
    <property type="entry name" value="FMN_Rdtase-like_dom"/>
</dbReference>
<keyword evidence="2" id="KW-0285">Flavoprotein</keyword>
<dbReference type="GO" id="GO:0016491">
    <property type="term" value="F:oxidoreductase activity"/>
    <property type="evidence" value="ECO:0007669"/>
    <property type="project" value="InterPro"/>
</dbReference>
<keyword evidence="5" id="KW-1185">Reference proteome</keyword>
<evidence type="ECO:0000256" key="1">
    <source>
        <dbReference type="ARBA" id="ARBA00001917"/>
    </source>
</evidence>
<dbReference type="Proteomes" id="UP000199420">
    <property type="component" value="Unassembled WGS sequence"/>
</dbReference>